<name>E8LKH2_SUCHY</name>
<evidence type="ECO:0000256" key="2">
    <source>
        <dbReference type="ARBA" id="ARBA00022729"/>
    </source>
</evidence>
<dbReference type="InterPro" id="IPR014142">
    <property type="entry name" value="TrbG_Ti"/>
</dbReference>
<evidence type="ECO:0000256" key="1">
    <source>
        <dbReference type="ARBA" id="ARBA00006135"/>
    </source>
</evidence>
<dbReference type="HOGENOM" id="CLU_058585_1_1_6"/>
<gene>
    <name evidence="4" type="primary">trbG</name>
    <name evidence="4" type="ORF">HMPREF9444_01212</name>
</gene>
<keyword evidence="2 3" id="KW-0732">Signal</keyword>
<dbReference type="AlphaFoldDB" id="E8LKH2"/>
<comment type="similarity">
    <text evidence="1">Belongs to the TrbG/VirB9 family.</text>
</comment>
<evidence type="ECO:0000256" key="3">
    <source>
        <dbReference type="SAM" id="SignalP"/>
    </source>
</evidence>
<sequence>MNKLTKFALLVSALAVCVNIVMADSAYDDYFTERNGDDFLTDDDLKVLEDLHKADRIGVDGQGLQGSVAKPGEIVFTFGTSRPTVVCAVLELCDIALEKGEKVNTVQIGDAARWLVDSAVSGSGDNEVQHLVVKPLDNALRTSMIITTDKRTYHLRLKSSISDFMPQIRFIYPEDTLSKLNKIKERKQKDEERNVIAGTGVNINDLNFNYEIEGNDKIKPTRIYHDGQKTYIEFPEKAVYAPLPALVIVNKINFFSEDDLQIANYRVVKNRYIVDGVIERARLILGENDDALTVDIIYKDK</sequence>
<keyword evidence="5" id="KW-1185">Reference proteome</keyword>
<evidence type="ECO:0000313" key="5">
    <source>
        <dbReference type="Proteomes" id="UP000018458"/>
    </source>
</evidence>
<proteinExistence type="inferred from homology"/>
<dbReference type="InterPro" id="IPR010258">
    <property type="entry name" value="Conjugal_tfr_TrbG/VirB9/CagX"/>
</dbReference>
<dbReference type="Proteomes" id="UP000018458">
    <property type="component" value="Unassembled WGS sequence"/>
</dbReference>
<dbReference type="Gene3D" id="2.60.40.2500">
    <property type="match status" value="1"/>
</dbReference>
<dbReference type="NCBIfam" id="TIGR02775">
    <property type="entry name" value="TrbG_Ti"/>
    <property type="match status" value="1"/>
</dbReference>
<protein>
    <submittedName>
        <fullName evidence="4">P-type conjugative transfer protein TrbG</fullName>
    </submittedName>
</protein>
<dbReference type="CDD" id="cd06911">
    <property type="entry name" value="VirB9_CagX_TrbG"/>
    <property type="match status" value="1"/>
</dbReference>
<accession>E8LKH2</accession>
<evidence type="ECO:0000313" key="4">
    <source>
        <dbReference type="EMBL" id="EFY06959.1"/>
    </source>
</evidence>
<organism evidence="4 5">
    <name type="scientific">Succinatimonas hippei (strain DSM 22608 / JCM 16073 / KCTC 15190 / YIT 12066)</name>
    <dbReference type="NCBI Taxonomy" id="762983"/>
    <lineage>
        <taxon>Bacteria</taxon>
        <taxon>Pseudomonadati</taxon>
        <taxon>Pseudomonadota</taxon>
        <taxon>Gammaproteobacteria</taxon>
        <taxon>Aeromonadales</taxon>
        <taxon>Succinivibrionaceae</taxon>
        <taxon>Succinatimonas</taxon>
    </lineage>
</organism>
<dbReference type="EMBL" id="AEVO01000061">
    <property type="protein sequence ID" value="EFY06959.1"/>
    <property type="molecule type" value="Genomic_DNA"/>
</dbReference>
<dbReference type="InterPro" id="IPR038161">
    <property type="entry name" value="VirB9/CagX/TrbG_C_sf"/>
</dbReference>
<dbReference type="Pfam" id="PF03524">
    <property type="entry name" value="CagX"/>
    <property type="match status" value="1"/>
</dbReference>
<dbReference type="InterPro" id="IPR033645">
    <property type="entry name" value="VirB9/CagX/TrbG_C"/>
</dbReference>
<dbReference type="RefSeq" id="WP_009143410.1">
    <property type="nucleotide sequence ID" value="NZ_GL830997.1"/>
</dbReference>
<comment type="caution">
    <text evidence="4">The sequence shown here is derived from an EMBL/GenBank/DDBJ whole genome shotgun (WGS) entry which is preliminary data.</text>
</comment>
<dbReference type="STRING" id="762983.HMPREF9444_01212"/>
<reference evidence="4 5" key="1">
    <citation type="submission" date="2011-01" db="EMBL/GenBank/DDBJ databases">
        <authorList>
            <person name="Weinstock G."/>
            <person name="Sodergren E."/>
            <person name="Clifton S."/>
            <person name="Fulton L."/>
            <person name="Fulton B."/>
            <person name="Courtney L."/>
            <person name="Fronick C."/>
            <person name="Harrison M."/>
            <person name="Strong C."/>
            <person name="Farmer C."/>
            <person name="Delahaunty K."/>
            <person name="Markovic C."/>
            <person name="Hall O."/>
            <person name="Minx P."/>
            <person name="Tomlinson C."/>
            <person name="Mitreva M."/>
            <person name="Hou S."/>
            <person name="Chen J."/>
            <person name="Wollam A."/>
            <person name="Pepin K.H."/>
            <person name="Johnson M."/>
            <person name="Bhonagiri V."/>
            <person name="Zhang X."/>
            <person name="Suruliraj S."/>
            <person name="Warren W."/>
            <person name="Chinwalla A."/>
            <person name="Mardis E.R."/>
            <person name="Wilson R.K."/>
        </authorList>
    </citation>
    <scope>NUCLEOTIDE SEQUENCE [LARGE SCALE GENOMIC DNA]</scope>
    <source>
        <strain evidence="5">DSM 22608 / JCM 16073 / KCTC 15190 / YIT 12066</strain>
    </source>
</reference>
<dbReference type="eggNOG" id="COG3504">
    <property type="taxonomic scope" value="Bacteria"/>
</dbReference>
<feature type="signal peptide" evidence="3">
    <location>
        <begin position="1"/>
        <end position="23"/>
    </location>
</feature>
<dbReference type="OrthoDB" id="5357875at2"/>
<feature type="chain" id="PRO_5003224196" evidence="3">
    <location>
        <begin position="24"/>
        <end position="301"/>
    </location>
</feature>